<comment type="caution">
    <text evidence="1">The sequence shown here is derived from an EMBL/GenBank/DDBJ whole genome shotgun (WGS) entry which is preliminary data.</text>
</comment>
<protein>
    <submittedName>
        <fullName evidence="1">Uncharacterized protein</fullName>
    </submittedName>
</protein>
<accession>A0A0F9PHA5</accession>
<gene>
    <name evidence="1" type="ORF">LCGC14_0900670</name>
</gene>
<evidence type="ECO:0000313" key="1">
    <source>
        <dbReference type="EMBL" id="KKN23862.1"/>
    </source>
</evidence>
<dbReference type="SUPFAM" id="SSF56091">
    <property type="entry name" value="DNA ligase/mRNA capping enzyme, catalytic domain"/>
    <property type="match status" value="1"/>
</dbReference>
<dbReference type="Gene3D" id="3.30.470.30">
    <property type="entry name" value="DNA ligase/mRNA capping enzyme"/>
    <property type="match status" value="1"/>
</dbReference>
<reference evidence="1" key="1">
    <citation type="journal article" date="2015" name="Nature">
        <title>Complex archaea that bridge the gap between prokaryotes and eukaryotes.</title>
        <authorList>
            <person name="Spang A."/>
            <person name="Saw J.H."/>
            <person name="Jorgensen S.L."/>
            <person name="Zaremba-Niedzwiedzka K."/>
            <person name="Martijn J."/>
            <person name="Lind A.E."/>
            <person name="van Eijk R."/>
            <person name="Schleper C."/>
            <person name="Guy L."/>
            <person name="Ettema T.J."/>
        </authorList>
    </citation>
    <scope>NUCLEOTIDE SEQUENCE</scope>
</reference>
<sequence length="80" mass="8936">MKGFIPKLKSPFTGAVRAEIVLFHDISNKKHSDKQNCRNAAAGIVRRKDGIGSNDLNIIYYDAVSITDDIVFTTEIQKIK</sequence>
<organism evidence="1">
    <name type="scientific">marine sediment metagenome</name>
    <dbReference type="NCBI Taxonomy" id="412755"/>
    <lineage>
        <taxon>unclassified sequences</taxon>
        <taxon>metagenomes</taxon>
        <taxon>ecological metagenomes</taxon>
    </lineage>
</organism>
<proteinExistence type="predicted"/>
<dbReference type="AlphaFoldDB" id="A0A0F9PHA5"/>
<name>A0A0F9PHA5_9ZZZZ</name>
<dbReference type="EMBL" id="LAZR01002932">
    <property type="protein sequence ID" value="KKN23862.1"/>
    <property type="molecule type" value="Genomic_DNA"/>
</dbReference>